<proteinExistence type="predicted"/>
<protein>
    <submittedName>
        <fullName evidence="6">TetR/AcrR family transcriptional regulator</fullName>
    </submittedName>
</protein>
<dbReference type="PANTHER" id="PTHR47506:SF3">
    <property type="entry name" value="HTH-TYPE TRANSCRIPTIONAL REGULATOR LMRA"/>
    <property type="match status" value="1"/>
</dbReference>
<dbReference type="InterPro" id="IPR054156">
    <property type="entry name" value="YxaF_TetR_C"/>
</dbReference>
<sequence length="186" mass="19810">MARDVRHEMAAGAARLLAQRGLAGTSFSTVLELTGAPRGSLYHHFPGGKDQMIHAAIELAGARAIGALEDMAGSSPVQVTERFLALWRTVLEMSKLSAGCAVLAVTVDTDSDDLLDATATIFRAWRQQLAALFEQGGIAGEPAGRFAALLIASTEGAVVFSRAERSMEPFELVATELGEQVRRLTR</sequence>
<evidence type="ECO:0000313" key="6">
    <source>
        <dbReference type="EMBL" id="KAA0021688.1"/>
    </source>
</evidence>
<dbReference type="Pfam" id="PF21993">
    <property type="entry name" value="TetR_C_13_2"/>
    <property type="match status" value="1"/>
</dbReference>
<evidence type="ECO:0000256" key="4">
    <source>
        <dbReference type="PROSITE-ProRule" id="PRU00335"/>
    </source>
</evidence>
<dbReference type="Proteomes" id="UP000322244">
    <property type="component" value="Unassembled WGS sequence"/>
</dbReference>
<dbReference type="Pfam" id="PF00440">
    <property type="entry name" value="TetR_N"/>
    <property type="match status" value="1"/>
</dbReference>
<dbReference type="PANTHER" id="PTHR47506">
    <property type="entry name" value="TRANSCRIPTIONAL REGULATORY PROTEIN"/>
    <property type="match status" value="1"/>
</dbReference>
<organism evidence="6 7">
    <name type="scientific">Antrihabitans cavernicola</name>
    <dbReference type="NCBI Taxonomy" id="2495913"/>
    <lineage>
        <taxon>Bacteria</taxon>
        <taxon>Bacillati</taxon>
        <taxon>Actinomycetota</taxon>
        <taxon>Actinomycetes</taxon>
        <taxon>Mycobacteriales</taxon>
        <taxon>Nocardiaceae</taxon>
        <taxon>Antrihabitans</taxon>
    </lineage>
</organism>
<comment type="caution">
    <text evidence="6">The sequence shown here is derived from an EMBL/GenBank/DDBJ whole genome shotgun (WGS) entry which is preliminary data.</text>
</comment>
<evidence type="ECO:0000256" key="3">
    <source>
        <dbReference type="ARBA" id="ARBA00023163"/>
    </source>
</evidence>
<evidence type="ECO:0000313" key="7">
    <source>
        <dbReference type="Proteomes" id="UP000322244"/>
    </source>
</evidence>
<dbReference type="SUPFAM" id="SSF48498">
    <property type="entry name" value="Tetracyclin repressor-like, C-terminal domain"/>
    <property type="match status" value="1"/>
</dbReference>
<evidence type="ECO:0000256" key="2">
    <source>
        <dbReference type="ARBA" id="ARBA00023125"/>
    </source>
</evidence>
<keyword evidence="3" id="KW-0804">Transcription</keyword>
<dbReference type="AlphaFoldDB" id="A0A5A7S689"/>
<keyword evidence="7" id="KW-1185">Reference proteome</keyword>
<accession>A0A5A7S689</accession>
<dbReference type="EMBL" id="VLNY01000008">
    <property type="protein sequence ID" value="KAA0021688.1"/>
    <property type="molecule type" value="Genomic_DNA"/>
</dbReference>
<evidence type="ECO:0000256" key="1">
    <source>
        <dbReference type="ARBA" id="ARBA00023015"/>
    </source>
</evidence>
<keyword evidence="2 4" id="KW-0238">DNA-binding</keyword>
<dbReference type="InterPro" id="IPR001647">
    <property type="entry name" value="HTH_TetR"/>
</dbReference>
<feature type="domain" description="HTH tetR-type" evidence="5">
    <location>
        <begin position="3"/>
        <end position="63"/>
    </location>
</feature>
<dbReference type="OrthoDB" id="4567939at2"/>
<keyword evidence="1" id="KW-0805">Transcription regulation</keyword>
<feature type="DNA-binding region" description="H-T-H motif" evidence="4">
    <location>
        <begin position="26"/>
        <end position="45"/>
    </location>
</feature>
<dbReference type="SUPFAM" id="SSF46689">
    <property type="entry name" value="Homeodomain-like"/>
    <property type="match status" value="1"/>
</dbReference>
<dbReference type="RefSeq" id="WP_149431555.1">
    <property type="nucleotide sequence ID" value="NZ_VLNY01000008.1"/>
</dbReference>
<dbReference type="PROSITE" id="PS50977">
    <property type="entry name" value="HTH_TETR_2"/>
    <property type="match status" value="1"/>
</dbReference>
<dbReference type="InterPro" id="IPR036271">
    <property type="entry name" value="Tet_transcr_reg_TetR-rel_C_sf"/>
</dbReference>
<dbReference type="InterPro" id="IPR009057">
    <property type="entry name" value="Homeodomain-like_sf"/>
</dbReference>
<dbReference type="GO" id="GO:0003677">
    <property type="term" value="F:DNA binding"/>
    <property type="evidence" value="ECO:0007669"/>
    <property type="project" value="UniProtKB-UniRule"/>
</dbReference>
<dbReference type="Gene3D" id="1.10.357.10">
    <property type="entry name" value="Tetracycline Repressor, domain 2"/>
    <property type="match status" value="1"/>
</dbReference>
<reference evidence="6 7" key="1">
    <citation type="submission" date="2019-07" db="EMBL/GenBank/DDBJ databases">
        <title>Rhodococcus cavernicolus sp. nov., isolated from a cave.</title>
        <authorList>
            <person name="Lee S.D."/>
        </authorList>
    </citation>
    <scope>NUCLEOTIDE SEQUENCE [LARGE SCALE GENOMIC DNA]</scope>
    <source>
        <strain evidence="6 7">C1-24</strain>
    </source>
</reference>
<name>A0A5A7S689_9NOCA</name>
<evidence type="ECO:0000259" key="5">
    <source>
        <dbReference type="PROSITE" id="PS50977"/>
    </source>
</evidence>
<gene>
    <name evidence="6" type="ORF">FOY51_17525</name>
</gene>